<organism evidence="2 3">
    <name type="scientific">Secundilactobacillus similis DSM 23365 = JCM 2765</name>
    <dbReference type="NCBI Taxonomy" id="1423804"/>
    <lineage>
        <taxon>Bacteria</taxon>
        <taxon>Bacillati</taxon>
        <taxon>Bacillota</taxon>
        <taxon>Bacilli</taxon>
        <taxon>Lactobacillales</taxon>
        <taxon>Lactobacillaceae</taxon>
        <taxon>Secundilactobacillus</taxon>
    </lineage>
</organism>
<dbReference type="InterPro" id="IPR010315">
    <property type="entry name" value="DUF915_hydro-like"/>
</dbReference>
<keyword evidence="3" id="KW-1185">Reference proteome</keyword>
<evidence type="ECO:0000313" key="2">
    <source>
        <dbReference type="EMBL" id="KRN26041.1"/>
    </source>
</evidence>
<dbReference type="AlphaFoldDB" id="A0A0R2FC74"/>
<feature type="chain" id="PRO_5039398258" evidence="1">
    <location>
        <begin position="29"/>
        <end position="285"/>
    </location>
</feature>
<dbReference type="GO" id="GO:0016787">
    <property type="term" value="F:hydrolase activity"/>
    <property type="evidence" value="ECO:0007669"/>
    <property type="project" value="UniProtKB-KW"/>
</dbReference>
<accession>A0A0R2FC74</accession>
<dbReference type="PATRIC" id="fig|1423804.4.peg.3414"/>
<dbReference type="EMBL" id="AYZM01000047">
    <property type="protein sequence ID" value="KRN26041.1"/>
    <property type="molecule type" value="Genomic_DNA"/>
</dbReference>
<gene>
    <name evidence="2" type="ORF">FD14_GL003179</name>
</gene>
<dbReference type="InterPro" id="IPR029058">
    <property type="entry name" value="AB_hydrolase_fold"/>
</dbReference>
<evidence type="ECO:0000313" key="3">
    <source>
        <dbReference type="Proteomes" id="UP000051442"/>
    </source>
</evidence>
<keyword evidence="2" id="KW-0378">Hydrolase</keyword>
<comment type="caution">
    <text evidence="2">The sequence shown here is derived from an EMBL/GenBank/DDBJ whole genome shotgun (WGS) entry which is preliminary data.</text>
</comment>
<feature type="signal peptide" evidence="1">
    <location>
        <begin position="1"/>
        <end position="28"/>
    </location>
</feature>
<keyword evidence="1" id="KW-0732">Signal</keyword>
<name>A0A0R2FC74_9LACO</name>
<evidence type="ECO:0000256" key="1">
    <source>
        <dbReference type="SAM" id="SignalP"/>
    </source>
</evidence>
<dbReference type="Gene3D" id="3.40.50.1820">
    <property type="entry name" value="alpha/beta hydrolase"/>
    <property type="match status" value="1"/>
</dbReference>
<dbReference type="RefSeq" id="WP_082405123.1">
    <property type="nucleotide sequence ID" value="NZ_AYZM01000047.1"/>
</dbReference>
<proteinExistence type="predicted"/>
<sequence length="285" mass="33221">MYKTPEEVLTIRRFIFSLMLLISFTCFTATTPTNASAASIRHAVPTLYLHGHHGNKRSMATLMRYAEHQDRAHAVITAFVSDKGRVRLAGRWPKGTRRPLVKVVFRNRHTRKYHRISNWLRNVLLALKQRYGIRQFNVVAHSLGNAAVLYYELRYSHNRQFPQLNKYAAIAGNFDGVPGKHRHQHPNKILPNGRPKWLAPRYRYALKRQQQFKVRHVKILNIYGNLMNGSHSDGQILNASSRSLDYLIGRRVKAYHEQEFFGPDAQHRRLRKNPNVAVAVDHFMW</sequence>
<dbReference type="Proteomes" id="UP000051442">
    <property type="component" value="Unassembled WGS sequence"/>
</dbReference>
<dbReference type="SUPFAM" id="SSF53474">
    <property type="entry name" value="alpha/beta-Hydrolases"/>
    <property type="match status" value="1"/>
</dbReference>
<reference evidence="2 3" key="1">
    <citation type="journal article" date="2015" name="Genome Announc.">
        <title>Expanding the biotechnology potential of lactobacilli through comparative genomics of 213 strains and associated genera.</title>
        <authorList>
            <person name="Sun Z."/>
            <person name="Harris H.M."/>
            <person name="McCann A."/>
            <person name="Guo C."/>
            <person name="Argimon S."/>
            <person name="Zhang W."/>
            <person name="Yang X."/>
            <person name="Jeffery I.B."/>
            <person name="Cooney J.C."/>
            <person name="Kagawa T.F."/>
            <person name="Liu W."/>
            <person name="Song Y."/>
            <person name="Salvetti E."/>
            <person name="Wrobel A."/>
            <person name="Rasinkangas P."/>
            <person name="Parkhill J."/>
            <person name="Rea M.C."/>
            <person name="O'Sullivan O."/>
            <person name="Ritari J."/>
            <person name="Douillard F.P."/>
            <person name="Paul Ross R."/>
            <person name="Yang R."/>
            <person name="Briner A.E."/>
            <person name="Felis G.E."/>
            <person name="de Vos W.M."/>
            <person name="Barrangou R."/>
            <person name="Klaenhammer T.R."/>
            <person name="Caufield P.W."/>
            <person name="Cui Y."/>
            <person name="Zhang H."/>
            <person name="O'Toole P.W."/>
        </authorList>
    </citation>
    <scope>NUCLEOTIDE SEQUENCE [LARGE SCALE GENOMIC DNA]</scope>
    <source>
        <strain evidence="2 3">DSM 23365</strain>
    </source>
</reference>
<dbReference type="OrthoDB" id="503948at2"/>
<dbReference type="STRING" id="1423804.FD14_GL003179"/>
<protein>
    <submittedName>
        <fullName evidence="2">Putative cell surface hydrolase (Putative)</fullName>
    </submittedName>
</protein>
<dbReference type="Pfam" id="PF06028">
    <property type="entry name" value="DUF915"/>
    <property type="match status" value="1"/>
</dbReference>